<accession>A0A4R5QL74</accession>
<keyword evidence="5" id="KW-0997">Cell inner membrane</keyword>
<keyword evidence="3" id="KW-0813">Transport</keyword>
<reference evidence="12 13" key="1">
    <citation type="journal article" date="2016" name="J. Microbiol.">
        <title>Dankookia rubra gen. nov., sp. nov., an alphaproteobacterium isolated from sediment of a shallow stream.</title>
        <authorList>
            <person name="Kim W.H."/>
            <person name="Kim D.H."/>
            <person name="Kang K."/>
            <person name="Ahn T.Y."/>
        </authorList>
    </citation>
    <scope>NUCLEOTIDE SEQUENCE [LARGE SCALE GENOMIC DNA]</scope>
    <source>
        <strain evidence="12 13">JCM30602</strain>
    </source>
</reference>
<keyword evidence="13" id="KW-1185">Reference proteome</keyword>
<dbReference type="OrthoDB" id="1685233at2"/>
<name>A0A4R5QL74_9PROT</name>
<evidence type="ECO:0000256" key="4">
    <source>
        <dbReference type="ARBA" id="ARBA00022475"/>
    </source>
</evidence>
<dbReference type="PANTHER" id="PTHR33446:SF2">
    <property type="entry name" value="PROTEIN TONB"/>
    <property type="match status" value="1"/>
</dbReference>
<evidence type="ECO:0000256" key="3">
    <source>
        <dbReference type="ARBA" id="ARBA00022448"/>
    </source>
</evidence>
<evidence type="ECO:0000256" key="1">
    <source>
        <dbReference type="ARBA" id="ARBA00004383"/>
    </source>
</evidence>
<dbReference type="GO" id="GO:0098797">
    <property type="term" value="C:plasma membrane protein complex"/>
    <property type="evidence" value="ECO:0007669"/>
    <property type="project" value="TreeGrafter"/>
</dbReference>
<evidence type="ECO:0000256" key="6">
    <source>
        <dbReference type="ARBA" id="ARBA00022692"/>
    </source>
</evidence>
<keyword evidence="8" id="KW-1133">Transmembrane helix</keyword>
<dbReference type="Pfam" id="PF03544">
    <property type="entry name" value="TonB_C"/>
    <property type="match status" value="1"/>
</dbReference>
<gene>
    <name evidence="12" type="ORF">E2C06_04500</name>
</gene>
<dbReference type="PROSITE" id="PS52015">
    <property type="entry name" value="TONB_CTD"/>
    <property type="match status" value="1"/>
</dbReference>
<comment type="similarity">
    <text evidence="2">Belongs to the TonB family.</text>
</comment>
<dbReference type="AlphaFoldDB" id="A0A4R5QL74"/>
<keyword evidence="7" id="KW-0653">Protein transport</keyword>
<dbReference type="InterPro" id="IPR051045">
    <property type="entry name" value="TonB-dependent_transducer"/>
</dbReference>
<dbReference type="GO" id="GO:0055085">
    <property type="term" value="P:transmembrane transport"/>
    <property type="evidence" value="ECO:0007669"/>
    <property type="project" value="InterPro"/>
</dbReference>
<evidence type="ECO:0000256" key="10">
    <source>
        <dbReference type="SAM" id="MobiDB-lite"/>
    </source>
</evidence>
<evidence type="ECO:0000256" key="5">
    <source>
        <dbReference type="ARBA" id="ARBA00022519"/>
    </source>
</evidence>
<dbReference type="Proteomes" id="UP000295096">
    <property type="component" value="Unassembled WGS sequence"/>
</dbReference>
<proteinExistence type="inferred from homology"/>
<dbReference type="InterPro" id="IPR006260">
    <property type="entry name" value="TonB/TolA_C"/>
</dbReference>
<comment type="subcellular location">
    <subcellularLocation>
        <location evidence="1">Cell inner membrane</location>
        <topology evidence="1">Single-pass membrane protein</topology>
        <orientation evidence="1">Periplasmic side</orientation>
    </subcellularLocation>
</comment>
<dbReference type="GO" id="GO:0015031">
    <property type="term" value="P:protein transport"/>
    <property type="evidence" value="ECO:0007669"/>
    <property type="project" value="UniProtKB-KW"/>
</dbReference>
<dbReference type="Gene3D" id="3.30.1150.10">
    <property type="match status" value="1"/>
</dbReference>
<feature type="domain" description="TonB C-terminal" evidence="11">
    <location>
        <begin position="199"/>
        <end position="290"/>
    </location>
</feature>
<evidence type="ECO:0000259" key="11">
    <source>
        <dbReference type="PROSITE" id="PS52015"/>
    </source>
</evidence>
<keyword evidence="9" id="KW-0472">Membrane</keyword>
<feature type="compositionally biased region" description="Pro residues" evidence="10">
    <location>
        <begin position="110"/>
        <end position="128"/>
    </location>
</feature>
<organism evidence="12 13">
    <name type="scientific">Dankookia rubra</name>
    <dbReference type="NCBI Taxonomy" id="1442381"/>
    <lineage>
        <taxon>Bacteria</taxon>
        <taxon>Pseudomonadati</taxon>
        <taxon>Pseudomonadota</taxon>
        <taxon>Alphaproteobacteria</taxon>
        <taxon>Acetobacterales</taxon>
        <taxon>Roseomonadaceae</taxon>
        <taxon>Dankookia</taxon>
    </lineage>
</organism>
<evidence type="ECO:0000256" key="7">
    <source>
        <dbReference type="ARBA" id="ARBA00022927"/>
    </source>
</evidence>
<keyword evidence="6" id="KW-0812">Transmembrane</keyword>
<evidence type="ECO:0000256" key="9">
    <source>
        <dbReference type="ARBA" id="ARBA00023136"/>
    </source>
</evidence>
<dbReference type="PRINTS" id="PR01217">
    <property type="entry name" value="PRICHEXTENSN"/>
</dbReference>
<evidence type="ECO:0000313" key="12">
    <source>
        <dbReference type="EMBL" id="TDH63599.1"/>
    </source>
</evidence>
<dbReference type="PANTHER" id="PTHR33446">
    <property type="entry name" value="PROTEIN TONB-RELATED"/>
    <property type="match status" value="1"/>
</dbReference>
<keyword evidence="4" id="KW-1003">Cell membrane</keyword>
<evidence type="ECO:0000256" key="8">
    <source>
        <dbReference type="ARBA" id="ARBA00022989"/>
    </source>
</evidence>
<feature type="compositionally biased region" description="Low complexity" evidence="10">
    <location>
        <begin position="156"/>
        <end position="169"/>
    </location>
</feature>
<feature type="compositionally biased region" description="Pro residues" evidence="10">
    <location>
        <begin position="144"/>
        <end position="155"/>
    </location>
</feature>
<dbReference type="EMBL" id="SMSJ01000004">
    <property type="protein sequence ID" value="TDH63599.1"/>
    <property type="molecule type" value="Genomic_DNA"/>
</dbReference>
<comment type="caution">
    <text evidence="12">The sequence shown here is derived from an EMBL/GenBank/DDBJ whole genome shotgun (WGS) entry which is preliminary data.</text>
</comment>
<sequence>MSVALHAAALGGMLLWLERAKLGTAPDTQAVAMVWEDAAEEVAGEAQPDSPDATAAPAERPVPPPPEAAPPPPPPAAAVPPSPVAPPPPPAPGLDEPAPPLPEALAATVAPPPPPIPTEPPPPAPAPPLAASAPTAEPDDAEPLPLPPPMPPRPATPRATPAAARPSPAQETPAPPQVNPWAGGVQPFSLGARATITGVTVAAKAVYRPPEPAYPEEARRSNAAGSARLRLTIDERGRVTNVEIVSSAGHRALDKAALDYYAQWRFEPAMRDGQPVVSFSFVNVTFRLPR</sequence>
<dbReference type="InterPro" id="IPR037682">
    <property type="entry name" value="TonB_C"/>
</dbReference>
<dbReference type="GO" id="GO:0031992">
    <property type="term" value="F:energy transducer activity"/>
    <property type="evidence" value="ECO:0007669"/>
    <property type="project" value="TreeGrafter"/>
</dbReference>
<protein>
    <submittedName>
        <fullName evidence="12">Energy transducer TonB</fullName>
    </submittedName>
</protein>
<evidence type="ECO:0000256" key="2">
    <source>
        <dbReference type="ARBA" id="ARBA00006555"/>
    </source>
</evidence>
<dbReference type="RefSeq" id="WP_133287393.1">
    <property type="nucleotide sequence ID" value="NZ_SMSJ01000004.1"/>
</dbReference>
<feature type="region of interest" description="Disordered" evidence="10">
    <location>
        <begin position="38"/>
        <end position="183"/>
    </location>
</feature>
<feature type="compositionally biased region" description="Pro residues" evidence="10">
    <location>
        <begin position="60"/>
        <end position="102"/>
    </location>
</feature>
<evidence type="ECO:0000313" key="13">
    <source>
        <dbReference type="Proteomes" id="UP000295096"/>
    </source>
</evidence>
<dbReference type="SUPFAM" id="SSF74653">
    <property type="entry name" value="TolA/TonB C-terminal domain"/>
    <property type="match status" value="1"/>
</dbReference>
<dbReference type="NCBIfam" id="TIGR01352">
    <property type="entry name" value="tonB_Cterm"/>
    <property type="match status" value="1"/>
</dbReference>